<organism evidence="5">
    <name type="scientific">Blastobotrys adeninivorans</name>
    <name type="common">Yeast</name>
    <name type="synonym">Arxula adeninivorans</name>
    <dbReference type="NCBI Taxonomy" id="409370"/>
    <lineage>
        <taxon>Eukaryota</taxon>
        <taxon>Fungi</taxon>
        <taxon>Dikarya</taxon>
        <taxon>Ascomycota</taxon>
        <taxon>Saccharomycotina</taxon>
        <taxon>Dipodascomycetes</taxon>
        <taxon>Dipodascales</taxon>
        <taxon>Trichomonascaceae</taxon>
        <taxon>Blastobotrys</taxon>
    </lineage>
</organism>
<evidence type="ECO:0000256" key="4">
    <source>
        <dbReference type="ARBA" id="ARBA00023308"/>
    </source>
</evidence>
<dbReference type="EMBL" id="HG937691">
    <property type="protein sequence ID" value="CDP33779.1"/>
    <property type="molecule type" value="Genomic_DNA"/>
</dbReference>
<dbReference type="PRINTS" id="PR00080">
    <property type="entry name" value="SDRFAMILY"/>
</dbReference>
<reference evidence="5" key="2">
    <citation type="submission" date="2014-06" db="EMBL/GenBank/DDBJ databases">
        <title>The complete genome of Blastobotrys (Arxula) adeninivorans LS3 - a yeast of biotechnological interest.</title>
        <authorList>
            <person name="Kunze G."/>
            <person name="Gaillardin C."/>
            <person name="Czernicka M."/>
            <person name="Durrens P."/>
            <person name="Martin T."/>
            <person name="Boer E."/>
            <person name="Gabaldon T."/>
            <person name="Cruz J."/>
            <person name="Talla E."/>
            <person name="Marck C."/>
            <person name="Goffeau A."/>
            <person name="Barbe V."/>
            <person name="Baret P."/>
            <person name="Baronian K."/>
            <person name="Beier S."/>
            <person name="Bleykasten C."/>
            <person name="Bode R."/>
            <person name="Casaregola S."/>
            <person name="Despons L."/>
            <person name="Fairhead C."/>
            <person name="Giersberg M."/>
            <person name="Gierski P."/>
            <person name="Hahnel U."/>
            <person name="Hartmann A."/>
            <person name="Jankowska D."/>
            <person name="Jubin C."/>
            <person name="Jung P."/>
            <person name="Lafontaine I."/>
            <person name="Leh-Louis V."/>
            <person name="Lemaire M."/>
            <person name="Marcet-Houben M."/>
            <person name="Mascher M."/>
            <person name="Morel G."/>
            <person name="Richard G.-F."/>
            <person name="Riechen J."/>
            <person name="Sacerdot C."/>
            <person name="Sarkar A."/>
            <person name="Savel G."/>
            <person name="Schacherer J."/>
            <person name="Sherman D."/>
            <person name="Straub M.-L."/>
            <person name="Stein N."/>
            <person name="Thierry A."/>
            <person name="Trautwein-Schult A."/>
            <person name="Westhof E."/>
            <person name="Worch S."/>
            <person name="Dujon B."/>
            <person name="Souciet J.-L."/>
            <person name="Wincker P."/>
            <person name="Scholz U."/>
            <person name="Neuveglise N."/>
        </authorList>
    </citation>
    <scope>NUCLEOTIDE SEQUENCE</scope>
    <source>
        <strain evidence="5">LS3</strain>
    </source>
</reference>
<dbReference type="Gene3D" id="3.40.50.720">
    <property type="entry name" value="NAD(P)-binding Rossmann-like Domain"/>
    <property type="match status" value="1"/>
</dbReference>
<keyword evidence="2" id="KW-0521">NADP</keyword>
<dbReference type="GO" id="GO:0048038">
    <property type="term" value="F:quinone binding"/>
    <property type="evidence" value="ECO:0007669"/>
    <property type="project" value="TreeGrafter"/>
</dbReference>
<dbReference type="InterPro" id="IPR002347">
    <property type="entry name" value="SDR_fam"/>
</dbReference>
<dbReference type="InterPro" id="IPR036291">
    <property type="entry name" value="NAD(P)-bd_dom_sf"/>
</dbReference>
<dbReference type="PROSITE" id="PS00061">
    <property type="entry name" value="ADH_SHORT"/>
    <property type="match status" value="1"/>
</dbReference>
<reference evidence="5" key="1">
    <citation type="submission" date="2014-02" db="EMBL/GenBank/DDBJ databases">
        <authorList>
            <person name="Genoscope - CEA"/>
        </authorList>
    </citation>
    <scope>NUCLEOTIDE SEQUENCE</scope>
    <source>
        <strain evidence="5">LS3</strain>
    </source>
</reference>
<dbReference type="GO" id="GO:0019301">
    <property type="term" value="P:rhamnose catabolic process"/>
    <property type="evidence" value="ECO:0007669"/>
    <property type="project" value="UniProtKB-ARBA"/>
</dbReference>
<dbReference type="GO" id="GO:0006633">
    <property type="term" value="P:fatty acid biosynthetic process"/>
    <property type="evidence" value="ECO:0007669"/>
    <property type="project" value="TreeGrafter"/>
</dbReference>
<sequence length="260" mass="27412">MSGLLTGKSAAITGATTGIGRGIATGMAKQGANIAIVYLDTPEEKEHAKTLGEEIAKIRGSPDHFVAVAGDVSDPDTAVNLVKATVDKFGEINIMVANAGICKYVPFMETSRELYYQHIKINLDGVYFAVQEAGRQMIAQGKGGSIIATGSIRSLLGNGYLVPYTASKGGVLSVVQSAAVAFGPHNIRVNCLLPGAIKTPMNDRELTPEAQKKVLNQIPMNRLGTAEDLAGPAIFLASEMSSYMNGSELLVDGGMYVYLE</sequence>
<dbReference type="PRINTS" id="PR00081">
    <property type="entry name" value="GDHRDH"/>
</dbReference>
<dbReference type="FunFam" id="3.40.50.720:FF:000417">
    <property type="entry name" value="Glucose 1-dehydrogenase, putative"/>
    <property type="match status" value="1"/>
</dbReference>
<dbReference type="PANTHER" id="PTHR42760">
    <property type="entry name" value="SHORT-CHAIN DEHYDROGENASES/REDUCTASES FAMILY MEMBER"/>
    <property type="match status" value="1"/>
</dbReference>
<keyword evidence="4" id="KW-0684">Rhamnose metabolism</keyword>
<evidence type="ECO:0000256" key="3">
    <source>
        <dbReference type="ARBA" id="ARBA00023002"/>
    </source>
</evidence>
<dbReference type="InterPro" id="IPR020904">
    <property type="entry name" value="Sc_DH/Rdtase_CS"/>
</dbReference>
<dbReference type="GO" id="GO:0016616">
    <property type="term" value="F:oxidoreductase activity, acting on the CH-OH group of donors, NAD or NADP as acceptor"/>
    <property type="evidence" value="ECO:0007669"/>
    <property type="project" value="TreeGrafter"/>
</dbReference>
<dbReference type="PhylomeDB" id="A0A060SZ45"/>
<evidence type="ECO:0000313" key="5">
    <source>
        <dbReference type="EMBL" id="CDP33779.1"/>
    </source>
</evidence>
<dbReference type="Pfam" id="PF13561">
    <property type="entry name" value="adh_short_C2"/>
    <property type="match status" value="1"/>
</dbReference>
<evidence type="ECO:0000256" key="2">
    <source>
        <dbReference type="ARBA" id="ARBA00022857"/>
    </source>
</evidence>
<dbReference type="PANTHER" id="PTHR42760:SF83">
    <property type="entry name" value="(3R)-3-HYDROXYACYL-COA DEHYDROGENASE"/>
    <property type="match status" value="1"/>
</dbReference>
<evidence type="ECO:0000256" key="1">
    <source>
        <dbReference type="ARBA" id="ARBA00006484"/>
    </source>
</evidence>
<name>A0A060SZ45_BLAAD</name>
<dbReference type="NCBIfam" id="NF005559">
    <property type="entry name" value="PRK07231.1"/>
    <property type="match status" value="1"/>
</dbReference>
<comment type="similarity">
    <text evidence="1">Belongs to the short-chain dehydrogenases/reductases (SDR) family.</text>
</comment>
<gene>
    <name evidence="5" type="ORF">GNLVRS02_ARAD1A17336g</name>
</gene>
<protein>
    <submittedName>
        <fullName evidence="5">ARAD1A17336p</fullName>
    </submittedName>
</protein>
<dbReference type="SUPFAM" id="SSF51735">
    <property type="entry name" value="NAD(P)-binding Rossmann-fold domains"/>
    <property type="match status" value="1"/>
</dbReference>
<keyword evidence="3" id="KW-0560">Oxidoreductase</keyword>
<accession>A0A060SZ45</accession>
<dbReference type="AlphaFoldDB" id="A0A060SZ45"/>
<proteinExistence type="inferred from homology"/>